<accession>A0A0N4U5H4</accession>
<sequence>LNGATKKATIKKIPTSSKKVAKDLCPNTKISLKERSQILATHNKFRSELASGRVRTKDNIMPQGADIRKLKWDCELERTAQKWAELCQWRHSDESFRNHKGENLYKVNQNFPVNRIGIFKMAWFETYKIGCGMKTDCIDYSNPLLKHMLYVVCHYDPPGNTLNEPIYEVGKPCSKCKRYPRSKCEKNLCAGGGPAIYCKDFYNNCNTLQQYCHMQNGLTQDFKDNLKKGCNKTCQYCTPI</sequence>
<dbReference type="PROSITE" id="PS51670">
    <property type="entry name" value="SHKT"/>
    <property type="match status" value="1"/>
</dbReference>
<dbReference type="Proteomes" id="UP000038040">
    <property type="component" value="Unplaced"/>
</dbReference>
<dbReference type="Gene3D" id="3.40.33.10">
    <property type="entry name" value="CAP"/>
    <property type="match status" value="2"/>
</dbReference>
<dbReference type="Pfam" id="PF00188">
    <property type="entry name" value="CAP"/>
    <property type="match status" value="1"/>
</dbReference>
<dbReference type="WBParaSite" id="DME_0000209901-mRNA-1">
    <property type="protein sequence ID" value="DME_0000209901-mRNA-1"/>
    <property type="gene ID" value="DME_0000209901"/>
</dbReference>
<name>A0A0N4U5H4_DRAME</name>
<dbReference type="InterPro" id="IPR001283">
    <property type="entry name" value="CRISP-related"/>
</dbReference>
<reference evidence="4" key="1">
    <citation type="submission" date="2017-02" db="UniProtKB">
        <authorList>
            <consortium name="WormBaseParasite"/>
        </authorList>
    </citation>
    <scope>IDENTIFICATION</scope>
</reference>
<dbReference type="InterPro" id="IPR014044">
    <property type="entry name" value="CAP_dom"/>
</dbReference>
<organism evidence="3 4">
    <name type="scientific">Dracunculus medinensis</name>
    <name type="common">Guinea worm</name>
    <dbReference type="NCBI Taxonomy" id="318479"/>
    <lineage>
        <taxon>Eukaryota</taxon>
        <taxon>Metazoa</taxon>
        <taxon>Ecdysozoa</taxon>
        <taxon>Nematoda</taxon>
        <taxon>Chromadorea</taxon>
        <taxon>Rhabditida</taxon>
        <taxon>Spirurina</taxon>
        <taxon>Dracunculoidea</taxon>
        <taxon>Dracunculidae</taxon>
        <taxon>Dracunculus</taxon>
    </lineage>
</organism>
<dbReference type="InterPro" id="IPR003582">
    <property type="entry name" value="ShKT_dom"/>
</dbReference>
<evidence type="ECO:0000313" key="3">
    <source>
        <dbReference type="Proteomes" id="UP000038040"/>
    </source>
</evidence>
<evidence type="ECO:0000259" key="2">
    <source>
        <dbReference type="PROSITE" id="PS51670"/>
    </source>
</evidence>
<dbReference type="PANTHER" id="PTHR10334">
    <property type="entry name" value="CYSTEINE-RICH SECRETORY PROTEIN-RELATED"/>
    <property type="match status" value="1"/>
</dbReference>
<feature type="domain" description="ShKT" evidence="2">
    <location>
        <begin position="198"/>
        <end position="237"/>
    </location>
</feature>
<dbReference type="PRINTS" id="PR00837">
    <property type="entry name" value="V5TPXLIKE"/>
</dbReference>
<dbReference type="AlphaFoldDB" id="A0A0N4U5H4"/>
<dbReference type="SMART" id="SM00198">
    <property type="entry name" value="SCP"/>
    <property type="match status" value="1"/>
</dbReference>
<dbReference type="InterPro" id="IPR035940">
    <property type="entry name" value="CAP_sf"/>
</dbReference>
<dbReference type="CDD" id="cd05380">
    <property type="entry name" value="CAP_euk"/>
    <property type="match status" value="1"/>
</dbReference>
<evidence type="ECO:0000256" key="1">
    <source>
        <dbReference type="PROSITE-ProRule" id="PRU01005"/>
    </source>
</evidence>
<protein>
    <submittedName>
        <fullName evidence="4">ShKT domain-containing protein</fullName>
    </submittedName>
</protein>
<comment type="caution">
    <text evidence="1">Lacks conserved residue(s) required for the propagation of feature annotation.</text>
</comment>
<proteinExistence type="predicted"/>
<evidence type="ECO:0000313" key="4">
    <source>
        <dbReference type="WBParaSite" id="DME_0000209901-mRNA-1"/>
    </source>
</evidence>
<dbReference type="SUPFAM" id="SSF55797">
    <property type="entry name" value="PR-1-like"/>
    <property type="match status" value="1"/>
</dbReference>